<evidence type="ECO:0000313" key="3">
    <source>
        <dbReference type="EMBL" id="GJM98065.1"/>
    </source>
</evidence>
<evidence type="ECO:0000259" key="2">
    <source>
        <dbReference type="PROSITE" id="PS51321"/>
    </source>
</evidence>
<dbReference type="EMBL" id="BQKI01000007">
    <property type="protein sequence ID" value="GJM98065.1"/>
    <property type="molecule type" value="Genomic_DNA"/>
</dbReference>
<proteinExistence type="predicted"/>
<keyword evidence="4" id="KW-1185">Reference proteome</keyword>
<dbReference type="PANTHER" id="PTHR11477">
    <property type="entry name" value="TRANSCRIPTION FACTOR S-II ZINC FINGER DOMAIN-CONTAINING PROTEIN"/>
    <property type="match status" value="1"/>
</dbReference>
<dbReference type="Pfam" id="PF07744">
    <property type="entry name" value="SPOC"/>
    <property type="match status" value="1"/>
</dbReference>
<evidence type="ECO:0000313" key="4">
    <source>
        <dbReference type="Proteomes" id="UP001054889"/>
    </source>
</evidence>
<dbReference type="CDD" id="cd21538">
    <property type="entry name" value="SPOC_TFIIS"/>
    <property type="match status" value="1"/>
</dbReference>
<reference evidence="3" key="1">
    <citation type="journal article" date="2018" name="DNA Res.">
        <title>Multiple hybrid de novo genome assembly of finger millet, an orphan allotetraploid crop.</title>
        <authorList>
            <person name="Hatakeyama M."/>
            <person name="Aluri S."/>
            <person name="Balachadran M.T."/>
            <person name="Sivarajan S.R."/>
            <person name="Patrignani A."/>
            <person name="Gruter S."/>
            <person name="Poveda L."/>
            <person name="Shimizu-Inatsugi R."/>
            <person name="Baeten J."/>
            <person name="Francoijs K.J."/>
            <person name="Nataraja K.N."/>
            <person name="Reddy Y.A.N."/>
            <person name="Phadnis S."/>
            <person name="Ravikumar R.L."/>
            <person name="Schlapbach R."/>
            <person name="Sreeman S.M."/>
            <person name="Shimizu K.K."/>
        </authorList>
    </citation>
    <scope>NUCLEOTIDE SEQUENCE</scope>
</reference>
<dbReference type="SUPFAM" id="SSF46942">
    <property type="entry name" value="Elongation factor TFIIS domain 2"/>
    <property type="match status" value="1"/>
</dbReference>
<gene>
    <name evidence="3" type="primary">ga15040</name>
    <name evidence="3" type="ORF">PR202_ga15040</name>
</gene>
<dbReference type="InterPro" id="IPR036575">
    <property type="entry name" value="TFIIS_cen_dom_sf"/>
</dbReference>
<dbReference type="PROSITE" id="PS51321">
    <property type="entry name" value="TFIIS_CENTRAL"/>
    <property type="match status" value="1"/>
</dbReference>
<accession>A0AAV5CJ13</accession>
<dbReference type="Gene3D" id="1.10.472.30">
    <property type="entry name" value="Transcription elongation factor S-II, central domain"/>
    <property type="match status" value="1"/>
</dbReference>
<feature type="domain" description="TFIIS central" evidence="2">
    <location>
        <begin position="90"/>
        <end position="200"/>
    </location>
</feature>
<dbReference type="InterPro" id="IPR003618">
    <property type="entry name" value="TFIIS_cen_dom"/>
</dbReference>
<dbReference type="GO" id="GO:0006351">
    <property type="term" value="P:DNA-templated transcription"/>
    <property type="evidence" value="ECO:0007669"/>
    <property type="project" value="InterPro"/>
</dbReference>
<dbReference type="SMART" id="SM00510">
    <property type="entry name" value="TFS2M"/>
    <property type="match status" value="1"/>
</dbReference>
<name>A0AAV5CJ13_ELECO</name>
<dbReference type="Proteomes" id="UP001054889">
    <property type="component" value="Unassembled WGS sequence"/>
</dbReference>
<comment type="caution">
    <text evidence="3">The sequence shown here is derived from an EMBL/GenBank/DDBJ whole genome shotgun (WGS) entry which is preliminary data.</text>
</comment>
<evidence type="ECO:0000256" key="1">
    <source>
        <dbReference type="SAM" id="MobiDB-lite"/>
    </source>
</evidence>
<dbReference type="InterPro" id="IPR012921">
    <property type="entry name" value="SPOC_C"/>
</dbReference>
<feature type="compositionally biased region" description="Polar residues" evidence="1">
    <location>
        <begin position="235"/>
        <end position="250"/>
    </location>
</feature>
<organism evidence="3 4">
    <name type="scientific">Eleusine coracana subsp. coracana</name>
    <dbReference type="NCBI Taxonomy" id="191504"/>
    <lineage>
        <taxon>Eukaryota</taxon>
        <taxon>Viridiplantae</taxon>
        <taxon>Streptophyta</taxon>
        <taxon>Embryophyta</taxon>
        <taxon>Tracheophyta</taxon>
        <taxon>Spermatophyta</taxon>
        <taxon>Magnoliopsida</taxon>
        <taxon>Liliopsida</taxon>
        <taxon>Poales</taxon>
        <taxon>Poaceae</taxon>
        <taxon>PACMAD clade</taxon>
        <taxon>Chloridoideae</taxon>
        <taxon>Cynodonteae</taxon>
        <taxon>Eleusininae</taxon>
        <taxon>Eleusine</taxon>
    </lineage>
</organism>
<protein>
    <recommendedName>
        <fullName evidence="2">TFIIS central domain-containing protein</fullName>
    </recommendedName>
</protein>
<dbReference type="Pfam" id="PF07500">
    <property type="entry name" value="TFIIS_M"/>
    <property type="match status" value="1"/>
</dbReference>
<dbReference type="PANTHER" id="PTHR11477:SF44">
    <property type="entry name" value="TFIIS CENTRAL DOMAIN-CONTAINING PROTEIN"/>
    <property type="match status" value="1"/>
</dbReference>
<dbReference type="AlphaFoldDB" id="A0AAV5CJ13"/>
<sequence>MPKALLQSCESVRAKFRETLAAALGLDSDHLSGQQSALNVSPFGSANENKHAHDIVVGASQSTSKLNSERELNSGIDSRATGSLDESAPKRPKILDEVTREKKGVIQNVQILPFRIEEELFKLFGGVNKKYKEKGRSLLFNLKDKSNPALREQVLSGDITPKLLCSMTIEELASKELSDWQLAKAEELAKMVVLPNTEVDIRRLVRKTHKGEFHVEVEESDGISVEVELGGDSLSHISKSTEGQTNSDSRASLHGRDKESENTLPDEVGGKGNSSLQSNLEECPGNEKAARVKEYMLVDLKDTENPPGTMSPARFTEALDSNLHYEHQSSETALDGIPNKADIMTKPERYHMTEDKTSLSKFEFTCDASSPKEKYTTGDNMHSNATPDATLTHGSLWEGTIQFTQSSLTNVIAIFKSGEKPSTNDWSRFVEIKGRVKLTLFQEFLEQLPNSRRRAVTVTELRWKDSLENGRQHLLQTIDSYIADERVGLVKPAKGVDLYLCPCHGKAAQILAEHLPKEHLGSLPVTGGASVIGIVVWQRPHSSTRVPTRHDGSDCLSMPVSRKQRAVIASSVPMPSQLTKTPSSHLIHSNEHRHLNDNDDVSLSGAVPLGFGQCGIKHDDDLLEYNFVSVSNASANVATSHASRSQQHVPAISRALDQVKRLVDKYGNRDVSSQPSSDGNDDQVRQLIHKYGNRYVTSLPWDDNGDDLLSPEQVRQLIHKYGDRHGSAQPWDGNVDELRSSDQVRQRVHKYGNRYVSAQPGDDLRPTDQVRQLVHKYGNKYVSAQPGDGNDDDLQPTDQVRQLVHKYGNRHDPAEPWDRKDDDLRPVDQPVQKYGNKYVSAEHDDDLRPSGEVTQLVHRYGTYSGHPWDSRYDDSPELYWDPIQSGHQRTWHPMLLAEYDRQRDHYYHRRHHLHEHYDGMLFHQQHGMEECYIGPEQHVMAAQRRWNLESVMHPDETLGWRSNTDQTLGWRSNTDRRFVRQPYYFGLESDMVEPRPWSMFGVRRPWLGTWEPPHYM</sequence>
<dbReference type="GO" id="GO:0005634">
    <property type="term" value="C:nucleus"/>
    <property type="evidence" value="ECO:0007669"/>
    <property type="project" value="TreeGrafter"/>
</dbReference>
<reference evidence="3" key="2">
    <citation type="submission" date="2021-12" db="EMBL/GenBank/DDBJ databases">
        <title>Resequencing data analysis of finger millet.</title>
        <authorList>
            <person name="Hatakeyama M."/>
            <person name="Aluri S."/>
            <person name="Balachadran M.T."/>
            <person name="Sivarajan S.R."/>
            <person name="Poveda L."/>
            <person name="Shimizu-Inatsugi R."/>
            <person name="Schlapbach R."/>
            <person name="Sreeman S.M."/>
            <person name="Shimizu K.K."/>
        </authorList>
    </citation>
    <scope>NUCLEOTIDE SEQUENCE</scope>
</reference>
<feature type="region of interest" description="Disordered" evidence="1">
    <location>
        <begin position="235"/>
        <end position="287"/>
    </location>
</feature>
<feature type="region of interest" description="Disordered" evidence="1">
    <location>
        <begin position="60"/>
        <end position="89"/>
    </location>
</feature>